<comment type="caution">
    <text evidence="8">The sequence shown here is derived from an EMBL/GenBank/DDBJ whole genome shotgun (WGS) entry which is preliminary data.</text>
</comment>
<name>A0A832YY91_9CREN</name>
<protein>
    <submittedName>
        <fullName evidence="8">Glycosyltransferase family 2 protein</fullName>
    </submittedName>
</protein>
<evidence type="ECO:0000256" key="3">
    <source>
        <dbReference type="ARBA" id="ARBA00022679"/>
    </source>
</evidence>
<evidence type="ECO:0000256" key="2">
    <source>
        <dbReference type="ARBA" id="ARBA00022676"/>
    </source>
</evidence>
<sequence>MLIWYILLGMLSIALVYGVISVYSIATRLERKVWVDPQPTEIQWSRLPRLAILLPFYRESLQDVETTFRSIAAQRYPRDRLRVVVVLEKEDDTTLRAVERCRHIIESSGLKLEIVVNESGRKSKARALNEALSKLGEWPEIVAVYDAGDAILDEFHLVKAATLIESGYVVVGSRVYRVNGGLIGRLSYIDSILWCSVALPGLTKFIGYPLVSGEGLVISARFLRAIGGFPEKLTEDSYITMLVAKHRASATLLNVAIYEGAPATIVSLLKQRLRWYRGYLECLVDLITKHGKEMNLNLAIRLALAYAEPIALIATMSAMIIVVLSPWITAPQPVYMLSVLIVISTFCAPLYLVINMGMRDVALLIAPLYWAIQGA</sequence>
<dbReference type="Proteomes" id="UP000605805">
    <property type="component" value="Unassembled WGS sequence"/>
</dbReference>
<dbReference type="PANTHER" id="PTHR43867:SF2">
    <property type="entry name" value="CELLULOSE SYNTHASE CATALYTIC SUBUNIT A [UDP-FORMING]"/>
    <property type="match status" value="1"/>
</dbReference>
<feature type="transmembrane region" description="Helical" evidence="7">
    <location>
        <begin position="302"/>
        <end position="328"/>
    </location>
</feature>
<dbReference type="PANTHER" id="PTHR43867">
    <property type="entry name" value="CELLULOSE SYNTHASE CATALYTIC SUBUNIT A [UDP-FORMING]"/>
    <property type="match status" value="1"/>
</dbReference>
<dbReference type="InterPro" id="IPR050321">
    <property type="entry name" value="Glycosyltr_2/OpgH_subfam"/>
</dbReference>
<keyword evidence="5 7" id="KW-1133">Transmembrane helix</keyword>
<comment type="subcellular location">
    <subcellularLocation>
        <location evidence="1">Membrane</location>
        <topology evidence="1">Multi-pass membrane protein</topology>
    </subcellularLocation>
</comment>
<keyword evidence="4 7" id="KW-0812">Transmembrane</keyword>
<dbReference type="EMBL" id="DQTV01000065">
    <property type="protein sequence ID" value="HIP57131.1"/>
    <property type="molecule type" value="Genomic_DNA"/>
</dbReference>
<evidence type="ECO:0000256" key="5">
    <source>
        <dbReference type="ARBA" id="ARBA00022989"/>
    </source>
</evidence>
<keyword evidence="2" id="KW-0328">Glycosyltransferase</keyword>
<gene>
    <name evidence="8" type="ORF">EYH02_03565</name>
</gene>
<dbReference type="GO" id="GO:0016757">
    <property type="term" value="F:glycosyltransferase activity"/>
    <property type="evidence" value="ECO:0007669"/>
    <property type="project" value="UniProtKB-KW"/>
</dbReference>
<feature type="transmembrane region" description="Helical" evidence="7">
    <location>
        <begin position="6"/>
        <end position="26"/>
    </location>
</feature>
<proteinExistence type="predicted"/>
<feature type="transmembrane region" description="Helical" evidence="7">
    <location>
        <begin position="334"/>
        <end position="354"/>
    </location>
</feature>
<dbReference type="AlphaFoldDB" id="A0A832YY91"/>
<dbReference type="InterPro" id="IPR029044">
    <property type="entry name" value="Nucleotide-diphossugar_trans"/>
</dbReference>
<reference evidence="8" key="1">
    <citation type="journal article" date="2020" name="ISME J.">
        <title>Gammaproteobacteria mediating utilization of methyl-, sulfur- and petroleum organic compounds in deep ocean hydrothermal plumes.</title>
        <authorList>
            <person name="Zhou Z."/>
            <person name="Liu Y."/>
            <person name="Pan J."/>
            <person name="Cron B.R."/>
            <person name="Toner B.M."/>
            <person name="Anantharaman K."/>
            <person name="Breier J.A."/>
            <person name="Dick G.J."/>
            <person name="Li M."/>
        </authorList>
    </citation>
    <scope>NUCLEOTIDE SEQUENCE</scope>
    <source>
        <strain evidence="8">SZUA-1435</strain>
    </source>
</reference>
<evidence type="ECO:0000313" key="9">
    <source>
        <dbReference type="Proteomes" id="UP000605805"/>
    </source>
</evidence>
<evidence type="ECO:0000256" key="7">
    <source>
        <dbReference type="SAM" id="Phobius"/>
    </source>
</evidence>
<dbReference type="Gene3D" id="3.90.550.10">
    <property type="entry name" value="Spore Coat Polysaccharide Biosynthesis Protein SpsA, Chain A"/>
    <property type="match status" value="1"/>
</dbReference>
<keyword evidence="3 8" id="KW-0808">Transferase</keyword>
<evidence type="ECO:0000256" key="1">
    <source>
        <dbReference type="ARBA" id="ARBA00004141"/>
    </source>
</evidence>
<accession>A0A832YY91</accession>
<dbReference type="GO" id="GO:0016020">
    <property type="term" value="C:membrane"/>
    <property type="evidence" value="ECO:0007669"/>
    <property type="project" value="UniProtKB-SubCell"/>
</dbReference>
<organism evidence="8 9">
    <name type="scientific">Ignisphaera aggregans</name>
    <dbReference type="NCBI Taxonomy" id="334771"/>
    <lineage>
        <taxon>Archaea</taxon>
        <taxon>Thermoproteota</taxon>
        <taxon>Thermoprotei</taxon>
        <taxon>Desulfurococcales</taxon>
        <taxon>Desulfurococcaceae</taxon>
        <taxon>Ignisphaera</taxon>
    </lineage>
</organism>
<dbReference type="SUPFAM" id="SSF53448">
    <property type="entry name" value="Nucleotide-diphospho-sugar transferases"/>
    <property type="match status" value="1"/>
</dbReference>
<evidence type="ECO:0000313" key="8">
    <source>
        <dbReference type="EMBL" id="HIP57131.1"/>
    </source>
</evidence>
<evidence type="ECO:0000256" key="4">
    <source>
        <dbReference type="ARBA" id="ARBA00022692"/>
    </source>
</evidence>
<feature type="non-terminal residue" evidence="8">
    <location>
        <position position="375"/>
    </location>
</feature>
<keyword evidence="6 7" id="KW-0472">Membrane</keyword>
<dbReference type="Pfam" id="PF13641">
    <property type="entry name" value="Glyco_tranf_2_3"/>
    <property type="match status" value="1"/>
</dbReference>
<evidence type="ECO:0000256" key="6">
    <source>
        <dbReference type="ARBA" id="ARBA00023136"/>
    </source>
</evidence>